<dbReference type="PROSITE" id="PS50097">
    <property type="entry name" value="BTB"/>
    <property type="match status" value="1"/>
</dbReference>
<dbReference type="Gene3D" id="3.30.710.10">
    <property type="entry name" value="Potassium Channel Kv1.1, Chain A"/>
    <property type="match status" value="1"/>
</dbReference>
<accession>A0A8K0UKJ7</accession>
<reference evidence="2" key="1">
    <citation type="journal article" date="2021" name="New Phytol.">
        <title>Evolutionary innovations through gain and loss of genes in the ectomycorrhizal Boletales.</title>
        <authorList>
            <person name="Wu G."/>
            <person name="Miyauchi S."/>
            <person name="Morin E."/>
            <person name="Kuo A."/>
            <person name="Drula E."/>
            <person name="Varga T."/>
            <person name="Kohler A."/>
            <person name="Feng B."/>
            <person name="Cao Y."/>
            <person name="Lipzen A."/>
            <person name="Daum C."/>
            <person name="Hundley H."/>
            <person name="Pangilinan J."/>
            <person name="Johnson J."/>
            <person name="Barry K."/>
            <person name="LaButti K."/>
            <person name="Ng V."/>
            <person name="Ahrendt S."/>
            <person name="Min B."/>
            <person name="Choi I.G."/>
            <person name="Park H."/>
            <person name="Plett J.M."/>
            <person name="Magnuson J."/>
            <person name="Spatafora J.W."/>
            <person name="Nagy L.G."/>
            <person name="Henrissat B."/>
            <person name="Grigoriev I.V."/>
            <person name="Yang Z.L."/>
            <person name="Xu J."/>
            <person name="Martin F.M."/>
        </authorList>
    </citation>
    <scope>NUCLEOTIDE SEQUENCE</scope>
    <source>
        <strain evidence="2">KKN 215</strain>
    </source>
</reference>
<comment type="caution">
    <text evidence="2">The sequence shown here is derived from an EMBL/GenBank/DDBJ whole genome shotgun (WGS) entry which is preliminary data.</text>
</comment>
<feature type="domain" description="BTB" evidence="1">
    <location>
        <begin position="91"/>
        <end position="165"/>
    </location>
</feature>
<proteinExistence type="predicted"/>
<protein>
    <recommendedName>
        <fullName evidence="1">BTB domain-containing protein</fullName>
    </recommendedName>
</protein>
<name>A0A8K0UKJ7_9AGAR</name>
<dbReference type="CDD" id="cd18186">
    <property type="entry name" value="BTB_POZ_ZBTB_KLHL-like"/>
    <property type="match status" value="1"/>
</dbReference>
<dbReference type="EMBL" id="JAEVFJ010000030">
    <property type="protein sequence ID" value="KAH8093158.1"/>
    <property type="molecule type" value="Genomic_DNA"/>
</dbReference>
<dbReference type="SUPFAM" id="SSF54695">
    <property type="entry name" value="POZ domain"/>
    <property type="match status" value="1"/>
</dbReference>
<dbReference type="Proteomes" id="UP000813824">
    <property type="component" value="Unassembled WGS sequence"/>
</dbReference>
<evidence type="ECO:0000259" key="1">
    <source>
        <dbReference type="PROSITE" id="PS50097"/>
    </source>
</evidence>
<dbReference type="AlphaFoldDB" id="A0A8K0UKJ7"/>
<dbReference type="OrthoDB" id="3357985at2759"/>
<organism evidence="2 3">
    <name type="scientific">Cristinia sonorae</name>
    <dbReference type="NCBI Taxonomy" id="1940300"/>
    <lineage>
        <taxon>Eukaryota</taxon>
        <taxon>Fungi</taxon>
        <taxon>Dikarya</taxon>
        <taxon>Basidiomycota</taxon>
        <taxon>Agaricomycotina</taxon>
        <taxon>Agaricomycetes</taxon>
        <taxon>Agaricomycetidae</taxon>
        <taxon>Agaricales</taxon>
        <taxon>Pleurotineae</taxon>
        <taxon>Stephanosporaceae</taxon>
        <taxon>Cristinia</taxon>
    </lineage>
</organism>
<evidence type="ECO:0000313" key="3">
    <source>
        <dbReference type="Proteomes" id="UP000813824"/>
    </source>
</evidence>
<evidence type="ECO:0000313" key="2">
    <source>
        <dbReference type="EMBL" id="KAH8093158.1"/>
    </source>
</evidence>
<dbReference type="Pfam" id="PF00651">
    <property type="entry name" value="BTB"/>
    <property type="match status" value="1"/>
</dbReference>
<gene>
    <name evidence="2" type="ORF">BXZ70DRAFT_442543</name>
</gene>
<keyword evidence="3" id="KW-1185">Reference proteome</keyword>
<dbReference type="InterPro" id="IPR000210">
    <property type="entry name" value="BTB/POZ_dom"/>
</dbReference>
<dbReference type="InterPro" id="IPR011333">
    <property type="entry name" value="SKP1/BTB/POZ_sf"/>
</dbReference>
<sequence>MPQCSVHLEPPCGWPRVNLVTSCFGYSYRSVRHQAFLLHPTAQPTLIVMDPLTPLDATNEPMESSFPADETMIPPPPIITTAAAPFHGPKSDVILRTSDHVDFYSHKLLLSLASPFFDSMFTLPQADAPLTPHPDFGASLDGSLIPIIPLAEDGHTIEHLLRICYPVTDPASSPDVVFVGKVLEAALKYDIDVAATLLKSQLQVFVSTEPLQVFVIACRLKLESEASLAATAWRTKYFASSYSSGNCENELHSSSNSSGNPCDDSACTFRAFEESMAGMSYIPEMRLIPAGCYFRLLRYMQLGSGVIPEEFCNPSSEILTSWPPDDNHWSFPDDLEAVFPPQWPADIALQTSDGTIVRTHQLLLSLANAHSILSKVHDIHCGQLDGIPIVDVDVDETSLRNLLRICRPFHGAAHDVHYASKPSFEERWGIWRAATKLAMTFVADEVLKNICSEFQDKPLRLYLAAVHHKRNPEAQMAASVAIRYPLLEATSYVPELEIVSAQSLYRLCKYQHQSRQAGANVALHWPIDAPTVTSNSSIHEQPGVPMVAYPVVFRHSRGPYYYRAFNSMHISITRAMHRVIDEAISKWFDFRYSSR</sequence>
<dbReference type="SMART" id="SM00225">
    <property type="entry name" value="BTB"/>
    <property type="match status" value="1"/>
</dbReference>